<protein>
    <submittedName>
        <fullName evidence="1">(diamondback moth) hypothetical protein</fullName>
    </submittedName>
</protein>
<name>A0A8S4FY70_PLUXY</name>
<evidence type="ECO:0000313" key="2">
    <source>
        <dbReference type="Proteomes" id="UP000653454"/>
    </source>
</evidence>
<reference evidence="1" key="1">
    <citation type="submission" date="2020-11" db="EMBL/GenBank/DDBJ databases">
        <authorList>
            <person name="Whiteford S."/>
        </authorList>
    </citation>
    <scope>NUCLEOTIDE SEQUENCE</scope>
</reference>
<dbReference type="Proteomes" id="UP000653454">
    <property type="component" value="Unassembled WGS sequence"/>
</dbReference>
<dbReference type="EMBL" id="CAJHNJ030000058">
    <property type="protein sequence ID" value="CAG9133169.1"/>
    <property type="molecule type" value="Genomic_DNA"/>
</dbReference>
<dbReference type="AlphaFoldDB" id="A0A8S4FY70"/>
<sequence length="115" mass="13492">MHYSLTFIILTWICSYNYYKPVFGLPIDDGTSSGQANLLPSSETDSTDDIKPERRVDKIVREAEKAVDDYLYKKNFRWYNPGTWRFLDWVWCILIILLIVGVIVGSVILYRKFSE</sequence>
<comment type="caution">
    <text evidence="1">The sequence shown here is derived from an EMBL/GenBank/DDBJ whole genome shotgun (WGS) entry which is preliminary data.</text>
</comment>
<evidence type="ECO:0000313" key="1">
    <source>
        <dbReference type="EMBL" id="CAG9133169.1"/>
    </source>
</evidence>
<proteinExistence type="predicted"/>
<organism evidence="1 2">
    <name type="scientific">Plutella xylostella</name>
    <name type="common">Diamondback moth</name>
    <name type="synonym">Plutella maculipennis</name>
    <dbReference type="NCBI Taxonomy" id="51655"/>
    <lineage>
        <taxon>Eukaryota</taxon>
        <taxon>Metazoa</taxon>
        <taxon>Ecdysozoa</taxon>
        <taxon>Arthropoda</taxon>
        <taxon>Hexapoda</taxon>
        <taxon>Insecta</taxon>
        <taxon>Pterygota</taxon>
        <taxon>Neoptera</taxon>
        <taxon>Endopterygota</taxon>
        <taxon>Lepidoptera</taxon>
        <taxon>Glossata</taxon>
        <taxon>Ditrysia</taxon>
        <taxon>Yponomeutoidea</taxon>
        <taxon>Plutellidae</taxon>
        <taxon>Plutella</taxon>
    </lineage>
</organism>
<feature type="non-terminal residue" evidence="1">
    <location>
        <position position="115"/>
    </location>
</feature>
<gene>
    <name evidence="1" type="ORF">PLXY2_LOCUS11430</name>
</gene>
<keyword evidence="2" id="KW-1185">Reference proteome</keyword>
<accession>A0A8S4FY70</accession>